<dbReference type="GO" id="GO:0043066">
    <property type="term" value="P:negative regulation of apoptotic process"/>
    <property type="evidence" value="ECO:0007669"/>
    <property type="project" value="TreeGrafter"/>
</dbReference>
<dbReference type="InterPro" id="IPR036457">
    <property type="entry name" value="PPM-type-like_dom_sf"/>
</dbReference>
<sequence>MNSQSSMHYVPSSPPINNTASAPLAPTPLAIHNSLATVQTTVPSQSITSSLLTTSSVSQILNDYNDDLGTDDLSTVMKAAWDPHHCADWDQEQPNATCIARIKRDIMSVFRDPPPGMFIAPSPDNITKIHALIVGPFDTPYEGGFFYFLIRCPPDYPIRSPRVKLMTTGNNTVRFNPNLYRNGKVCLSILGTWSGPSWSPAQCISSLLISIQSLMSDKPYHNEPGFEHERTTGDSKVYNDIIRHETLRVAVCEMLENENSCPKQLREVMIKQFLDFYDVYSETCTENLNKDGTQMIDPFGDRRGLYEYGTILARLKKLKARFQVQHSEKSQQNNNQISAKSSTTKCQQSDSFIRQLEAEDPNRPSDYGDMDDIFDEPSDMDDDDDEEQHPDGTMDSDNLTPSTNKTENSTSPICDKESIDGSNNRLSFGASSMQGWRMSQEDAHNAILDFDPGTETSFFAVYDGHGGSEIALYCSKHLPDFIKQLDSYRENRLSDALIEGFMKFDAVLLDPHVKEILQDLASSKDNDQQHQHPFTFEERDLDEVDVNEDDVGVEEAKLLKRDADVPIEELLKRYGATQEATKNEFIKHFHSPKNLVSSRRKIHSTFPVSSNGNDNEEDKLKQSTLKKLHDLRQNVLNEDEIEEQQPNNESDDNAVSSTTNIESKEKIELLTTTNDENIIADDVLDHKIAQQCDTTDDKQDETVLQTKKTTIDDDNSSTKTNDSAEQPSSSGVSSASSPSNSGRLKKSSTTTITSATTSLTHHLLDDSDDFDVEEDEDDDEYETTSEEDDENDDEKEEDEVEEEEEEEEHAEDKDQNVTEKKQLAIKKKFFCVEDMENDDENESSASEDEDDDELSNPDLSKILDMNGDPGSTSGCTAVVAILRNKQLYVGNAGDSRCVVSRDGKAIEMST</sequence>
<dbReference type="PROSITE" id="PS01032">
    <property type="entry name" value="PPM_1"/>
    <property type="match status" value="1"/>
</dbReference>
<protein>
    <recommendedName>
        <fullName evidence="14">Ubiquitin-conjugating enzyme E2 Z</fullName>
        <ecNumber evidence="3">2.3.2.23</ecNumber>
    </recommendedName>
    <alternativeName>
        <fullName evidence="15">E2 ubiquitin-conjugating enzyme Z</fullName>
    </alternativeName>
    <alternativeName>
        <fullName evidence="17">Ubiquitin carrier protein Z</fullName>
    </alternativeName>
    <alternativeName>
        <fullName evidence="16">Ubiquitin-protein ligase Z</fullName>
    </alternativeName>
</protein>
<evidence type="ECO:0000256" key="9">
    <source>
        <dbReference type="ARBA" id="ARBA00022786"/>
    </source>
</evidence>
<keyword evidence="8" id="KW-0547">Nucleotide-binding</keyword>
<feature type="compositionally biased region" description="Acidic residues" evidence="19">
    <location>
        <begin position="834"/>
        <end position="855"/>
    </location>
</feature>
<keyword evidence="13" id="KW-0539">Nucleus</keyword>
<keyword evidence="6" id="KW-0053">Apoptosis</keyword>
<evidence type="ECO:0000256" key="4">
    <source>
        <dbReference type="ARBA" id="ARBA00022490"/>
    </source>
</evidence>
<dbReference type="PANTHER" id="PTHR46116:SF26">
    <property type="entry name" value="UBIQUITIN-CONJUGATING ENZYME E2 Z"/>
    <property type="match status" value="1"/>
</dbReference>
<dbReference type="InterPro" id="IPR016135">
    <property type="entry name" value="UBQ-conjugating_enzyme/RWD"/>
</dbReference>
<dbReference type="GO" id="GO:0004869">
    <property type="term" value="F:cysteine-type endopeptidase inhibitor activity"/>
    <property type="evidence" value="ECO:0007669"/>
    <property type="project" value="TreeGrafter"/>
</dbReference>
<feature type="compositionally biased region" description="Polar residues" evidence="19">
    <location>
        <begin position="330"/>
        <end position="352"/>
    </location>
</feature>
<feature type="domain" description="PPM-type phosphatase" evidence="21">
    <location>
        <begin position="427"/>
        <end position="910"/>
    </location>
</feature>
<dbReference type="GO" id="GO:0061631">
    <property type="term" value="F:ubiquitin conjugating enzyme activity"/>
    <property type="evidence" value="ECO:0007669"/>
    <property type="project" value="UniProtKB-EC"/>
</dbReference>
<evidence type="ECO:0000256" key="11">
    <source>
        <dbReference type="ARBA" id="ARBA00022840"/>
    </source>
</evidence>
<evidence type="ECO:0000256" key="15">
    <source>
        <dbReference type="ARBA" id="ARBA00041798"/>
    </source>
</evidence>
<evidence type="ECO:0000256" key="17">
    <source>
        <dbReference type="ARBA" id="ARBA00042401"/>
    </source>
</evidence>
<feature type="compositionally biased region" description="Low complexity" evidence="19">
    <location>
        <begin position="717"/>
        <end position="751"/>
    </location>
</feature>
<dbReference type="SMART" id="SM00332">
    <property type="entry name" value="PP2Cc"/>
    <property type="match status" value="1"/>
</dbReference>
<keyword evidence="12 18" id="KW-0904">Protein phosphatase</keyword>
<dbReference type="Pfam" id="PF00179">
    <property type="entry name" value="UQ_con"/>
    <property type="match status" value="1"/>
</dbReference>
<evidence type="ECO:0000256" key="18">
    <source>
        <dbReference type="RuleBase" id="RU003465"/>
    </source>
</evidence>
<feature type="compositionally biased region" description="Polar residues" evidence="19">
    <location>
        <begin position="395"/>
        <end position="412"/>
    </location>
</feature>
<feature type="region of interest" description="Disordered" evidence="19">
    <location>
        <begin position="1"/>
        <end position="21"/>
    </location>
</feature>
<keyword evidence="7" id="KW-0479">Metal-binding</keyword>
<feature type="region of interest" description="Disordered" evidence="19">
    <location>
        <begin position="596"/>
        <end position="621"/>
    </location>
</feature>
<evidence type="ECO:0000259" key="20">
    <source>
        <dbReference type="PROSITE" id="PS50127"/>
    </source>
</evidence>
<dbReference type="PANTHER" id="PTHR46116">
    <property type="entry name" value="(E3-INDEPENDENT) E2 UBIQUITIN-CONJUGATING ENZYME"/>
    <property type="match status" value="1"/>
</dbReference>
<dbReference type="EMBL" id="CAJOBA010007133">
    <property type="protein sequence ID" value="CAF3793582.1"/>
    <property type="molecule type" value="Genomic_DNA"/>
</dbReference>
<evidence type="ECO:0000256" key="8">
    <source>
        <dbReference type="ARBA" id="ARBA00022741"/>
    </source>
</evidence>
<dbReference type="GO" id="GO:0005737">
    <property type="term" value="C:cytoplasm"/>
    <property type="evidence" value="ECO:0007669"/>
    <property type="project" value="UniProtKB-SubCell"/>
</dbReference>
<dbReference type="FunFam" id="3.10.110.10:FF:000046">
    <property type="entry name" value="Ubiquitin-conjugating enzyme E2 Z"/>
    <property type="match status" value="1"/>
</dbReference>
<feature type="domain" description="UBC core" evidence="20">
    <location>
        <begin position="97"/>
        <end position="251"/>
    </location>
</feature>
<keyword evidence="11" id="KW-0067">ATP-binding</keyword>
<feature type="non-terminal residue" evidence="22">
    <location>
        <position position="910"/>
    </location>
</feature>
<comment type="similarity">
    <text evidence="18">Belongs to the PP2C family.</text>
</comment>
<evidence type="ECO:0000256" key="19">
    <source>
        <dbReference type="SAM" id="MobiDB-lite"/>
    </source>
</evidence>
<comment type="subcellular location">
    <subcellularLocation>
        <location evidence="2">Cytoplasm</location>
    </subcellularLocation>
    <subcellularLocation>
        <location evidence="1">Nucleus</location>
    </subcellularLocation>
</comment>
<dbReference type="AlphaFoldDB" id="A0A8S2E0E8"/>
<dbReference type="Proteomes" id="UP000677228">
    <property type="component" value="Unassembled WGS sequence"/>
</dbReference>
<feature type="compositionally biased region" description="Polar residues" evidence="19">
    <location>
        <begin position="644"/>
        <end position="661"/>
    </location>
</feature>
<evidence type="ECO:0000256" key="16">
    <source>
        <dbReference type="ARBA" id="ARBA00042316"/>
    </source>
</evidence>
<feature type="region of interest" description="Disordered" evidence="19">
    <location>
        <begin position="693"/>
        <end position="751"/>
    </location>
</feature>
<dbReference type="Gene3D" id="3.10.110.10">
    <property type="entry name" value="Ubiquitin Conjugating Enzyme"/>
    <property type="match status" value="1"/>
</dbReference>
<organism evidence="22 24">
    <name type="scientific">Didymodactylos carnosus</name>
    <dbReference type="NCBI Taxonomy" id="1234261"/>
    <lineage>
        <taxon>Eukaryota</taxon>
        <taxon>Metazoa</taxon>
        <taxon>Spiralia</taxon>
        <taxon>Gnathifera</taxon>
        <taxon>Rotifera</taxon>
        <taxon>Eurotatoria</taxon>
        <taxon>Bdelloidea</taxon>
        <taxon>Philodinida</taxon>
        <taxon>Philodinidae</taxon>
        <taxon>Didymodactylos</taxon>
    </lineage>
</organism>
<evidence type="ECO:0000313" key="24">
    <source>
        <dbReference type="Proteomes" id="UP000677228"/>
    </source>
</evidence>
<feature type="region of interest" description="Disordered" evidence="19">
    <location>
        <begin position="834"/>
        <end position="871"/>
    </location>
</feature>
<dbReference type="CDD" id="cd23809">
    <property type="entry name" value="UBCc_UBE2Z"/>
    <property type="match status" value="1"/>
</dbReference>
<keyword evidence="5" id="KW-0808">Transferase</keyword>
<evidence type="ECO:0000256" key="1">
    <source>
        <dbReference type="ARBA" id="ARBA00004123"/>
    </source>
</evidence>
<dbReference type="GO" id="GO:0006915">
    <property type="term" value="P:apoptotic process"/>
    <property type="evidence" value="ECO:0007669"/>
    <property type="project" value="UniProtKB-KW"/>
</dbReference>
<feature type="region of interest" description="Disordered" evidence="19">
    <location>
        <begin position="763"/>
        <end position="819"/>
    </location>
</feature>
<evidence type="ECO:0000256" key="6">
    <source>
        <dbReference type="ARBA" id="ARBA00022703"/>
    </source>
</evidence>
<evidence type="ECO:0000256" key="5">
    <source>
        <dbReference type="ARBA" id="ARBA00022679"/>
    </source>
</evidence>
<evidence type="ECO:0000256" key="7">
    <source>
        <dbReference type="ARBA" id="ARBA00022723"/>
    </source>
</evidence>
<keyword evidence="9" id="KW-0833">Ubl conjugation pathway</keyword>
<feature type="compositionally biased region" description="Basic and acidic residues" evidence="19">
    <location>
        <begin position="810"/>
        <end position="819"/>
    </location>
</feature>
<evidence type="ECO:0000256" key="13">
    <source>
        <dbReference type="ARBA" id="ARBA00023242"/>
    </source>
</evidence>
<dbReference type="InterPro" id="IPR000608">
    <property type="entry name" value="UBC"/>
</dbReference>
<evidence type="ECO:0000256" key="2">
    <source>
        <dbReference type="ARBA" id="ARBA00004496"/>
    </source>
</evidence>
<dbReference type="PROSITE" id="PS51746">
    <property type="entry name" value="PPM_2"/>
    <property type="match status" value="1"/>
</dbReference>
<dbReference type="Proteomes" id="UP000682733">
    <property type="component" value="Unassembled WGS sequence"/>
</dbReference>
<evidence type="ECO:0000259" key="21">
    <source>
        <dbReference type="PROSITE" id="PS51746"/>
    </source>
</evidence>
<evidence type="ECO:0000256" key="10">
    <source>
        <dbReference type="ARBA" id="ARBA00022801"/>
    </source>
</evidence>
<accession>A0A8S2E0E8</accession>
<dbReference type="EC" id="2.3.2.23" evidence="3"/>
<dbReference type="Pfam" id="PF00481">
    <property type="entry name" value="PP2C"/>
    <property type="match status" value="2"/>
</dbReference>
<evidence type="ECO:0000256" key="12">
    <source>
        <dbReference type="ARBA" id="ARBA00022912"/>
    </source>
</evidence>
<dbReference type="InterPro" id="IPR000222">
    <property type="entry name" value="PP2C_BS"/>
</dbReference>
<keyword evidence="4" id="KW-0963">Cytoplasm</keyword>
<dbReference type="SUPFAM" id="SSF54495">
    <property type="entry name" value="UBC-like"/>
    <property type="match status" value="1"/>
</dbReference>
<gene>
    <name evidence="22" type="ORF">OVA965_LOCUS15704</name>
    <name evidence="23" type="ORF">TMI583_LOCUS15713</name>
</gene>
<dbReference type="EMBL" id="CAJNOK010007122">
    <property type="protein sequence ID" value="CAF1025107.1"/>
    <property type="molecule type" value="Genomic_DNA"/>
</dbReference>
<proteinExistence type="inferred from homology"/>
<dbReference type="SUPFAM" id="SSF81606">
    <property type="entry name" value="PP2C-like"/>
    <property type="match status" value="2"/>
</dbReference>
<feature type="region of interest" description="Disordered" evidence="19">
    <location>
        <begin position="638"/>
        <end position="661"/>
    </location>
</feature>
<dbReference type="GO" id="GO:0005524">
    <property type="term" value="F:ATP binding"/>
    <property type="evidence" value="ECO:0007669"/>
    <property type="project" value="UniProtKB-KW"/>
</dbReference>
<comment type="caution">
    <text evidence="22">The sequence shown here is derived from an EMBL/GenBank/DDBJ whole genome shotgun (WGS) entry which is preliminary data.</text>
</comment>
<dbReference type="GO" id="GO:0004721">
    <property type="term" value="F:phosphoprotein phosphatase activity"/>
    <property type="evidence" value="ECO:0007669"/>
    <property type="project" value="UniProtKB-KW"/>
</dbReference>
<dbReference type="SMART" id="SM00212">
    <property type="entry name" value="UBCc"/>
    <property type="match status" value="1"/>
</dbReference>
<feature type="region of interest" description="Disordered" evidence="19">
    <location>
        <begin position="326"/>
        <end position="422"/>
    </location>
</feature>
<feature type="compositionally biased region" description="Acidic residues" evidence="19">
    <location>
        <begin position="368"/>
        <end position="388"/>
    </location>
</feature>
<evidence type="ECO:0000313" key="22">
    <source>
        <dbReference type="EMBL" id="CAF1025107.1"/>
    </source>
</evidence>
<evidence type="ECO:0000313" key="23">
    <source>
        <dbReference type="EMBL" id="CAF3793582.1"/>
    </source>
</evidence>
<feature type="compositionally biased region" description="Acidic residues" evidence="19">
    <location>
        <begin position="766"/>
        <end position="809"/>
    </location>
</feature>
<dbReference type="GO" id="GO:0046872">
    <property type="term" value="F:metal ion binding"/>
    <property type="evidence" value="ECO:0007669"/>
    <property type="project" value="UniProtKB-KW"/>
</dbReference>
<dbReference type="InterPro" id="IPR001932">
    <property type="entry name" value="PPM-type_phosphatase-like_dom"/>
</dbReference>
<evidence type="ECO:0000256" key="14">
    <source>
        <dbReference type="ARBA" id="ARBA00039894"/>
    </source>
</evidence>
<dbReference type="PROSITE" id="PS50127">
    <property type="entry name" value="UBC_2"/>
    <property type="match status" value="1"/>
</dbReference>
<dbReference type="Gene3D" id="3.60.40.10">
    <property type="entry name" value="PPM-type phosphatase domain"/>
    <property type="match status" value="2"/>
</dbReference>
<dbReference type="GO" id="GO:0005634">
    <property type="term" value="C:nucleus"/>
    <property type="evidence" value="ECO:0007669"/>
    <property type="project" value="UniProtKB-SubCell"/>
</dbReference>
<reference evidence="22" key="1">
    <citation type="submission" date="2021-02" db="EMBL/GenBank/DDBJ databases">
        <authorList>
            <person name="Nowell W R."/>
        </authorList>
    </citation>
    <scope>NUCLEOTIDE SEQUENCE</scope>
</reference>
<name>A0A8S2E0E8_9BILA</name>
<keyword evidence="10 18" id="KW-0378">Hydrolase</keyword>
<evidence type="ECO:0000256" key="3">
    <source>
        <dbReference type="ARBA" id="ARBA00012486"/>
    </source>
</evidence>